<evidence type="ECO:0000256" key="2">
    <source>
        <dbReference type="ARBA" id="ARBA00007776"/>
    </source>
</evidence>
<dbReference type="RefSeq" id="WP_017261209.1">
    <property type="nucleotide sequence ID" value="NZ_AUAW01000011.1"/>
</dbReference>
<sequence length="175" mass="19897">MRESSLRWTFIIGLLLSVFLDGTISQQFAGHLFRSSATAVPEITTLWLFCASFFEDQYHMPTYWFAVFAGVVFDLFYSGYWGVYLFIFPVIVWLARTLRQVLPVNLFATLLVGFLGFTIQPLLSWSALQMIGGTGTSFADFMVIDLAPTLALNEVILLILYVPLRQLYLRGARVQ</sequence>
<dbReference type="GO" id="GO:0005886">
    <property type="term" value="C:plasma membrane"/>
    <property type="evidence" value="ECO:0007669"/>
    <property type="project" value="UniProtKB-SubCell"/>
</dbReference>
<dbReference type="OrthoDB" id="2148512at2"/>
<feature type="transmembrane region" description="Helical" evidence="8">
    <location>
        <begin position="143"/>
        <end position="164"/>
    </location>
</feature>
<comment type="similarity">
    <text evidence="2">Belongs to the MreD family.</text>
</comment>
<evidence type="ECO:0000313" key="10">
    <source>
        <dbReference type="Proteomes" id="UP000051999"/>
    </source>
</evidence>
<feature type="transmembrane region" description="Helical" evidence="8">
    <location>
        <begin position="63"/>
        <end position="95"/>
    </location>
</feature>
<dbReference type="PATRIC" id="fig|1114972.6.peg.588"/>
<evidence type="ECO:0000256" key="8">
    <source>
        <dbReference type="SAM" id="Phobius"/>
    </source>
</evidence>
<evidence type="ECO:0000256" key="1">
    <source>
        <dbReference type="ARBA" id="ARBA00004651"/>
    </source>
</evidence>
<evidence type="ECO:0000256" key="4">
    <source>
        <dbReference type="ARBA" id="ARBA00022692"/>
    </source>
</evidence>
<accession>A0A0R1RCE7</accession>
<name>A0A0R1RCE7_9LACO</name>
<dbReference type="Proteomes" id="UP000051999">
    <property type="component" value="Unassembled WGS sequence"/>
</dbReference>
<dbReference type="eggNOG" id="COG2891">
    <property type="taxonomic scope" value="Bacteria"/>
</dbReference>
<keyword evidence="5" id="KW-0133">Cell shape</keyword>
<evidence type="ECO:0000256" key="7">
    <source>
        <dbReference type="ARBA" id="ARBA00023136"/>
    </source>
</evidence>
<dbReference type="NCBIfam" id="TIGR03426">
    <property type="entry name" value="shape_MreD"/>
    <property type="match status" value="1"/>
</dbReference>
<dbReference type="STRING" id="1114972.FD35_GL000588"/>
<keyword evidence="4 8" id="KW-0812">Transmembrane</keyword>
<feature type="transmembrane region" description="Helical" evidence="8">
    <location>
        <begin position="102"/>
        <end position="123"/>
    </location>
</feature>
<evidence type="ECO:0000256" key="6">
    <source>
        <dbReference type="ARBA" id="ARBA00022989"/>
    </source>
</evidence>
<reference evidence="9 10" key="1">
    <citation type="journal article" date="2015" name="Genome Announc.">
        <title>Expanding the biotechnology potential of lactobacilli through comparative genomics of 213 strains and associated genera.</title>
        <authorList>
            <person name="Sun Z."/>
            <person name="Harris H.M."/>
            <person name="McCann A."/>
            <person name="Guo C."/>
            <person name="Argimon S."/>
            <person name="Zhang W."/>
            <person name="Yang X."/>
            <person name="Jeffery I.B."/>
            <person name="Cooney J.C."/>
            <person name="Kagawa T.F."/>
            <person name="Liu W."/>
            <person name="Song Y."/>
            <person name="Salvetti E."/>
            <person name="Wrobel A."/>
            <person name="Rasinkangas P."/>
            <person name="Parkhill J."/>
            <person name="Rea M.C."/>
            <person name="O'Sullivan O."/>
            <person name="Ritari J."/>
            <person name="Douillard F.P."/>
            <person name="Paul Ross R."/>
            <person name="Yang R."/>
            <person name="Briner A.E."/>
            <person name="Felis G.E."/>
            <person name="de Vos W.M."/>
            <person name="Barrangou R."/>
            <person name="Klaenhammer T.R."/>
            <person name="Caufield P.W."/>
            <person name="Cui Y."/>
            <person name="Zhang H."/>
            <person name="O'Toole P.W."/>
        </authorList>
    </citation>
    <scope>NUCLEOTIDE SEQUENCE [LARGE SCALE GENOMIC DNA]</scope>
    <source>
        <strain evidence="9 10">DSM 15814</strain>
    </source>
</reference>
<dbReference type="GO" id="GO:0008360">
    <property type="term" value="P:regulation of cell shape"/>
    <property type="evidence" value="ECO:0007669"/>
    <property type="project" value="UniProtKB-KW"/>
</dbReference>
<evidence type="ECO:0000313" key="9">
    <source>
        <dbReference type="EMBL" id="KRL54185.1"/>
    </source>
</evidence>
<dbReference type="InterPro" id="IPR007227">
    <property type="entry name" value="Cell_shape_determining_MreD"/>
</dbReference>
<dbReference type="Pfam" id="PF04093">
    <property type="entry name" value="MreD"/>
    <property type="match status" value="1"/>
</dbReference>
<proteinExistence type="inferred from homology"/>
<keyword evidence="3" id="KW-1003">Cell membrane</keyword>
<comment type="caution">
    <text evidence="9">The sequence shown here is derived from an EMBL/GenBank/DDBJ whole genome shotgun (WGS) entry which is preliminary data.</text>
</comment>
<keyword evidence="6 8" id="KW-1133">Transmembrane helix</keyword>
<dbReference type="AlphaFoldDB" id="A0A0R1RCE7"/>
<organism evidence="9 10">
    <name type="scientific">Furfurilactobacillus rossiae DSM 15814</name>
    <dbReference type="NCBI Taxonomy" id="1114972"/>
    <lineage>
        <taxon>Bacteria</taxon>
        <taxon>Bacillati</taxon>
        <taxon>Bacillota</taxon>
        <taxon>Bacilli</taxon>
        <taxon>Lactobacillales</taxon>
        <taxon>Lactobacillaceae</taxon>
        <taxon>Furfurilactobacillus</taxon>
    </lineage>
</organism>
<gene>
    <name evidence="9" type="ORF">FD35_GL000588</name>
</gene>
<evidence type="ECO:0000256" key="5">
    <source>
        <dbReference type="ARBA" id="ARBA00022960"/>
    </source>
</evidence>
<keyword evidence="10" id="KW-1185">Reference proteome</keyword>
<comment type="subcellular location">
    <subcellularLocation>
        <location evidence="1">Cell membrane</location>
        <topology evidence="1">Multi-pass membrane protein</topology>
    </subcellularLocation>
</comment>
<dbReference type="EMBL" id="AZFF01000010">
    <property type="protein sequence ID" value="KRL54185.1"/>
    <property type="molecule type" value="Genomic_DNA"/>
</dbReference>
<keyword evidence="7 8" id="KW-0472">Membrane</keyword>
<evidence type="ECO:0000256" key="3">
    <source>
        <dbReference type="ARBA" id="ARBA00022475"/>
    </source>
</evidence>
<protein>
    <submittedName>
        <fullName evidence="9">Uncharacterized protein</fullName>
    </submittedName>
</protein>